<evidence type="ECO:0000256" key="3">
    <source>
        <dbReference type="ARBA" id="ARBA00006366"/>
    </source>
</evidence>
<gene>
    <name evidence="11" type="ORF">GSLYS_00012396001</name>
</gene>
<feature type="transmembrane region" description="Helical" evidence="10">
    <location>
        <begin position="527"/>
        <end position="548"/>
    </location>
</feature>
<feature type="region of interest" description="Disordered" evidence="9">
    <location>
        <begin position="376"/>
        <end position="455"/>
    </location>
</feature>
<evidence type="ECO:0000256" key="4">
    <source>
        <dbReference type="ARBA" id="ARBA00022448"/>
    </source>
</evidence>
<feature type="transmembrane region" description="Helical" evidence="10">
    <location>
        <begin position="496"/>
        <end position="520"/>
    </location>
</feature>
<feature type="transmembrane region" description="Helical" evidence="10">
    <location>
        <begin position="85"/>
        <end position="103"/>
    </location>
</feature>
<feature type="transmembrane region" description="Helical" evidence="10">
    <location>
        <begin position="152"/>
        <end position="169"/>
    </location>
</feature>
<dbReference type="Pfam" id="PF06237">
    <property type="entry name" value="SLC52_ribofla_tr"/>
    <property type="match status" value="2"/>
</dbReference>
<evidence type="ECO:0000256" key="7">
    <source>
        <dbReference type="ARBA" id="ARBA00022989"/>
    </source>
</evidence>
<name>A0AAV2I1R7_LYMST</name>
<evidence type="ECO:0000256" key="5">
    <source>
        <dbReference type="ARBA" id="ARBA00022475"/>
    </source>
</evidence>
<feature type="transmembrane region" description="Helical" evidence="10">
    <location>
        <begin position="560"/>
        <end position="582"/>
    </location>
</feature>
<comment type="catalytic activity">
    <reaction evidence="1">
        <text>riboflavin(in) = riboflavin(out)</text>
        <dbReference type="Rhea" id="RHEA:35015"/>
        <dbReference type="ChEBI" id="CHEBI:57986"/>
    </reaction>
</comment>
<evidence type="ECO:0000256" key="10">
    <source>
        <dbReference type="SAM" id="Phobius"/>
    </source>
</evidence>
<reference evidence="11 12" key="1">
    <citation type="submission" date="2024-04" db="EMBL/GenBank/DDBJ databases">
        <authorList>
            <consortium name="Genoscope - CEA"/>
            <person name="William W."/>
        </authorList>
    </citation>
    <scope>NUCLEOTIDE SEQUENCE [LARGE SCALE GENOMIC DNA]</scope>
</reference>
<dbReference type="GO" id="GO:0032217">
    <property type="term" value="F:riboflavin transmembrane transporter activity"/>
    <property type="evidence" value="ECO:0007669"/>
    <property type="project" value="InterPro"/>
</dbReference>
<evidence type="ECO:0000256" key="1">
    <source>
        <dbReference type="ARBA" id="ARBA00000215"/>
    </source>
</evidence>
<evidence type="ECO:0000256" key="8">
    <source>
        <dbReference type="ARBA" id="ARBA00023136"/>
    </source>
</evidence>
<comment type="caution">
    <text evidence="11">The sequence shown here is derived from an EMBL/GenBank/DDBJ whole genome shotgun (WGS) entry which is preliminary data.</text>
</comment>
<evidence type="ECO:0000256" key="9">
    <source>
        <dbReference type="SAM" id="MobiDB-lite"/>
    </source>
</evidence>
<evidence type="ECO:0000313" key="11">
    <source>
        <dbReference type="EMBL" id="CAL1538575.1"/>
    </source>
</evidence>
<accession>A0AAV2I1R7</accession>
<keyword evidence="5" id="KW-1003">Cell membrane</keyword>
<dbReference type="Proteomes" id="UP001497497">
    <property type="component" value="Unassembled WGS sequence"/>
</dbReference>
<feature type="transmembrane region" description="Helical" evidence="10">
    <location>
        <begin position="264"/>
        <end position="284"/>
    </location>
</feature>
<protein>
    <submittedName>
        <fullName evidence="11">Uncharacterized protein</fullName>
    </submittedName>
</protein>
<dbReference type="PANTHER" id="PTHR12929">
    <property type="entry name" value="SOLUTE CARRIER FAMILY 52"/>
    <property type="match status" value="1"/>
</dbReference>
<feature type="transmembrane region" description="Helical" evidence="10">
    <location>
        <begin position="12"/>
        <end position="31"/>
    </location>
</feature>
<feature type="region of interest" description="Disordered" evidence="9">
    <location>
        <begin position="339"/>
        <end position="358"/>
    </location>
</feature>
<feature type="transmembrane region" description="Helical" evidence="10">
    <location>
        <begin position="51"/>
        <end position="73"/>
    </location>
</feature>
<proteinExistence type="inferred from homology"/>
<feature type="transmembrane region" description="Helical" evidence="10">
    <location>
        <begin position="594"/>
        <end position="616"/>
    </location>
</feature>
<keyword evidence="6 10" id="KW-0812">Transmembrane</keyword>
<feature type="transmembrane region" description="Helical" evidence="10">
    <location>
        <begin position="465"/>
        <end position="490"/>
    </location>
</feature>
<dbReference type="InterPro" id="IPR009357">
    <property type="entry name" value="Riboflavin_transptr"/>
</dbReference>
<comment type="subcellular location">
    <subcellularLocation>
        <location evidence="2">Cell membrane</location>
        <topology evidence="2">Multi-pass membrane protein</topology>
    </subcellularLocation>
</comment>
<organism evidence="11 12">
    <name type="scientific">Lymnaea stagnalis</name>
    <name type="common">Great pond snail</name>
    <name type="synonym">Helix stagnalis</name>
    <dbReference type="NCBI Taxonomy" id="6523"/>
    <lineage>
        <taxon>Eukaryota</taxon>
        <taxon>Metazoa</taxon>
        <taxon>Spiralia</taxon>
        <taxon>Lophotrochozoa</taxon>
        <taxon>Mollusca</taxon>
        <taxon>Gastropoda</taxon>
        <taxon>Heterobranchia</taxon>
        <taxon>Euthyneura</taxon>
        <taxon>Panpulmonata</taxon>
        <taxon>Hygrophila</taxon>
        <taxon>Lymnaeoidea</taxon>
        <taxon>Lymnaeidae</taxon>
        <taxon>Lymnaea</taxon>
    </lineage>
</organism>
<dbReference type="GO" id="GO:0005886">
    <property type="term" value="C:plasma membrane"/>
    <property type="evidence" value="ECO:0007669"/>
    <property type="project" value="UniProtKB-SubCell"/>
</dbReference>
<sequence length="629" mass="68013">MGLTFRQRTDKGKLVVHLLVVTFGITSWSILNGLWVELPILVAHLPEGWTLPSYLTIISQLGNVGPIAFSFLVYLTPNRKLETPACIVIVTVLTLCALLYSFFWSQTAIVAGQDFSVALLSLTFCQAVFAATTSIAYLAFMAHLRAQYMGSIFIGMSLSGLIPAFAAIGQGSGDVRCVTNVSIHNNATPGLATIFPVDTTLRDGEFDYMSPFNWTTRFTPNVTSSELPEAGRSNGPLYDVNTTNTIRGTSVQAYNVEPVFSVQGFFLLLTALGALSFFSLLMLLCHPYCTAEHVDSDQEENCQLMTRDSKQQTLTKAQAEDEPSTPSCVLYNDSNIQLSTNSGVPNSGNMPKISSATKDSLSPVVDDALLESPVLYPVLSTKPTEPESSDSSRDPLKPESNSLGVETTVAFQSSPTKSSRVDENNVSLHAGDTQSLKPADDELNGSGNDVESEHRGTTASSKLELWFLLGLLVWINVIQTSFVLAIQVYSSLPYGLFYYNGVAKAENIVDPVACFLTMWMTTKSTRVISGLTLLGTLFSAYIIALAAMSPSPILVHHTAGGILVIVAWVISTMINIFTKVTIASVMRGHGRISLMWAGGSTQLGALIGAILAYVMVNQLHLFKDSPWCA</sequence>
<feature type="compositionally biased region" description="Polar residues" evidence="9">
    <location>
        <begin position="399"/>
        <end position="436"/>
    </location>
</feature>
<dbReference type="PANTHER" id="PTHR12929:SF10">
    <property type="entry name" value="RIBOFLAVIN TRANSPORTER"/>
    <property type="match status" value="1"/>
</dbReference>
<keyword evidence="8 10" id="KW-0472">Membrane</keyword>
<evidence type="ECO:0000256" key="6">
    <source>
        <dbReference type="ARBA" id="ARBA00022692"/>
    </source>
</evidence>
<keyword evidence="4" id="KW-0813">Transport</keyword>
<dbReference type="EMBL" id="CAXITT010000304">
    <property type="protein sequence ID" value="CAL1538575.1"/>
    <property type="molecule type" value="Genomic_DNA"/>
</dbReference>
<evidence type="ECO:0000313" key="12">
    <source>
        <dbReference type="Proteomes" id="UP001497497"/>
    </source>
</evidence>
<evidence type="ECO:0000256" key="2">
    <source>
        <dbReference type="ARBA" id="ARBA00004651"/>
    </source>
</evidence>
<comment type="similarity">
    <text evidence="3">Belongs to the riboflavin transporter family.</text>
</comment>
<keyword evidence="7 10" id="KW-1133">Transmembrane helix</keyword>
<feature type="transmembrane region" description="Helical" evidence="10">
    <location>
        <begin position="115"/>
        <end position="140"/>
    </location>
</feature>
<keyword evidence="12" id="KW-1185">Reference proteome</keyword>
<dbReference type="AlphaFoldDB" id="A0AAV2I1R7"/>